<dbReference type="EMBL" id="SNTY01000008">
    <property type="protein sequence ID" value="TEU30458.1"/>
    <property type="molecule type" value="Genomic_DNA"/>
</dbReference>
<comment type="caution">
    <text evidence="1">The sequence shown here is derived from an EMBL/GenBank/DDBJ whole genome shotgun (WGS) entry which is preliminary data.</text>
</comment>
<organism evidence="1 2">
    <name type="scientific">Alkanindiges illinoisensis</name>
    <dbReference type="NCBI Taxonomy" id="197183"/>
    <lineage>
        <taxon>Bacteria</taxon>
        <taxon>Pseudomonadati</taxon>
        <taxon>Pseudomonadota</taxon>
        <taxon>Gammaproteobacteria</taxon>
        <taxon>Moraxellales</taxon>
        <taxon>Moraxellaceae</taxon>
        <taxon>Alkanindiges</taxon>
    </lineage>
</organism>
<proteinExistence type="predicted"/>
<keyword evidence="2" id="KW-1185">Reference proteome</keyword>
<sequence length="166" mass="20274">MSDEWLPELLLFKDSNGVWSDYLEKLHQQFILDFVHSVPQWENKRVALKRHPEYDGKSATFWHMISTGDDEAERTPDFRRCERIAWVRCMMDHFSETPHGVASQVVWWKEKRGAKEWRYVLSLSDFSYMVIVADRGNYVLPWTAYYVEHEHQRKRYKKKWQEFWKP</sequence>
<dbReference type="RefSeq" id="WP_134243330.1">
    <property type="nucleotide sequence ID" value="NZ_SNTY01000008.1"/>
</dbReference>
<accession>A0A4Y7XF68</accession>
<dbReference type="AlphaFoldDB" id="A0A4Y7XF68"/>
<name>A0A4Y7XF68_9GAMM</name>
<dbReference type="OrthoDB" id="7868987at2"/>
<evidence type="ECO:0000313" key="2">
    <source>
        <dbReference type="Proteomes" id="UP000297834"/>
    </source>
</evidence>
<protein>
    <submittedName>
        <fullName evidence="1">Uncharacterized protein</fullName>
    </submittedName>
</protein>
<evidence type="ECO:0000313" key="1">
    <source>
        <dbReference type="EMBL" id="TEU30458.1"/>
    </source>
</evidence>
<gene>
    <name evidence="1" type="ORF">E2B99_02030</name>
</gene>
<reference evidence="1 2" key="1">
    <citation type="submission" date="2019-03" db="EMBL/GenBank/DDBJ databases">
        <title>Alkanindiges illinoisensis: a potential pathogenic isolated from ascites of a gastric cancer patient with abdominal metastasis.</title>
        <authorList>
            <person name="Hu X."/>
            <person name="Yang B."/>
            <person name="Yan X."/>
            <person name="Lin L."/>
            <person name="Zhao H."/>
            <person name="Zhou F."/>
            <person name="Su B."/>
            <person name="Chen J."/>
            <person name="Rui Y."/>
            <person name="Wang Q."/>
            <person name="Zheng L."/>
        </authorList>
    </citation>
    <scope>NUCLEOTIDE SEQUENCE [LARGE SCALE GENOMIC DNA]</scope>
    <source>
        <strain evidence="1 2">NFYY 23406</strain>
    </source>
</reference>
<dbReference type="Proteomes" id="UP000297834">
    <property type="component" value="Unassembled WGS sequence"/>
</dbReference>